<keyword evidence="2" id="KW-1185">Reference proteome</keyword>
<dbReference type="RefSeq" id="XP_036263120.1">
    <property type="nucleotide sequence ID" value="XM_036407414.1"/>
</dbReference>
<dbReference type="AlphaFoldDB" id="A0A0P1AFP8"/>
<proteinExistence type="predicted"/>
<organism evidence="1 2">
    <name type="scientific">Plasmopara halstedii</name>
    <name type="common">Downy mildew of sunflower</name>
    <dbReference type="NCBI Taxonomy" id="4781"/>
    <lineage>
        <taxon>Eukaryota</taxon>
        <taxon>Sar</taxon>
        <taxon>Stramenopiles</taxon>
        <taxon>Oomycota</taxon>
        <taxon>Peronosporomycetes</taxon>
        <taxon>Peronosporales</taxon>
        <taxon>Peronosporaceae</taxon>
        <taxon>Plasmopara</taxon>
    </lineage>
</organism>
<evidence type="ECO:0000313" key="2">
    <source>
        <dbReference type="Proteomes" id="UP000054928"/>
    </source>
</evidence>
<dbReference type="EMBL" id="CCYD01000442">
    <property type="protein sequence ID" value="CEG39852.1"/>
    <property type="molecule type" value="Genomic_DNA"/>
</dbReference>
<dbReference type="GeneID" id="59053080"/>
<protein>
    <submittedName>
        <fullName evidence="1">Uncharacterized protein</fullName>
    </submittedName>
</protein>
<reference evidence="2" key="1">
    <citation type="submission" date="2014-09" db="EMBL/GenBank/DDBJ databases">
        <authorList>
            <person name="Sharma Rahul"/>
            <person name="Thines Marco"/>
        </authorList>
    </citation>
    <scope>NUCLEOTIDE SEQUENCE [LARGE SCALE GENOMIC DNA]</scope>
</reference>
<sequence length="70" mass="8246">MEHLILKRFKILFEPTIHIIHARGSCQSKIHKILVEDVFYRNNSFVHWSNCVISAIFASTLTEFDRQMLA</sequence>
<name>A0A0P1AFP8_PLAHL</name>
<evidence type="ECO:0000313" key="1">
    <source>
        <dbReference type="EMBL" id="CEG39852.1"/>
    </source>
</evidence>
<dbReference type="Proteomes" id="UP000054928">
    <property type="component" value="Unassembled WGS sequence"/>
</dbReference>
<accession>A0A0P1AFP8</accession>